<keyword evidence="2" id="KW-1185">Reference proteome</keyword>
<evidence type="ECO:0000313" key="2">
    <source>
        <dbReference type="Proteomes" id="UP000192907"/>
    </source>
</evidence>
<reference evidence="2" key="1">
    <citation type="submission" date="2017-04" db="EMBL/GenBank/DDBJ databases">
        <authorList>
            <person name="Varghese N."/>
            <person name="Submissions S."/>
        </authorList>
    </citation>
    <scope>NUCLEOTIDE SEQUENCE [LARGE SCALE GENOMIC DNA]</scope>
    <source>
        <strain evidence="2">RKEM611</strain>
    </source>
</reference>
<protein>
    <submittedName>
        <fullName evidence="1">Uncharacterized protein</fullName>
    </submittedName>
</protein>
<evidence type="ECO:0000313" key="1">
    <source>
        <dbReference type="EMBL" id="SMF11085.1"/>
    </source>
</evidence>
<name>A0A1Y6BMA4_9BACT</name>
<gene>
    <name evidence="1" type="ORF">SAMN06296036_10552</name>
</gene>
<organism evidence="1 2">
    <name type="scientific">Pseudobacteriovorax antillogorgiicola</name>
    <dbReference type="NCBI Taxonomy" id="1513793"/>
    <lineage>
        <taxon>Bacteria</taxon>
        <taxon>Pseudomonadati</taxon>
        <taxon>Bdellovibrionota</taxon>
        <taxon>Oligoflexia</taxon>
        <taxon>Oligoflexales</taxon>
        <taxon>Pseudobacteriovoracaceae</taxon>
        <taxon>Pseudobacteriovorax</taxon>
    </lineage>
</organism>
<proteinExistence type="predicted"/>
<accession>A0A1Y6BMA4</accession>
<dbReference type="AlphaFoldDB" id="A0A1Y6BMA4"/>
<dbReference type="STRING" id="1513793.SAMN06296036_10552"/>
<sequence length="37" mass="4542">MILVSEVRILLRKYLPKVKKKLIENTQEMNFFVIRLH</sequence>
<dbReference type="Proteomes" id="UP000192907">
    <property type="component" value="Unassembled WGS sequence"/>
</dbReference>
<dbReference type="EMBL" id="FWZT01000005">
    <property type="protein sequence ID" value="SMF11085.1"/>
    <property type="molecule type" value="Genomic_DNA"/>
</dbReference>